<dbReference type="EMBL" id="CAJPWZ010003283">
    <property type="protein sequence ID" value="CAG2255729.1"/>
    <property type="molecule type" value="Genomic_DNA"/>
</dbReference>
<dbReference type="GO" id="GO:0005044">
    <property type="term" value="F:scavenger receptor activity"/>
    <property type="evidence" value="ECO:0007669"/>
    <property type="project" value="InterPro"/>
</dbReference>
<evidence type="ECO:0000313" key="5">
    <source>
        <dbReference type="Proteomes" id="UP000683360"/>
    </source>
</evidence>
<organism evidence="4 5">
    <name type="scientific">Mytilus edulis</name>
    <name type="common">Blue mussel</name>
    <dbReference type="NCBI Taxonomy" id="6550"/>
    <lineage>
        <taxon>Eukaryota</taxon>
        <taxon>Metazoa</taxon>
        <taxon>Spiralia</taxon>
        <taxon>Lophotrochozoa</taxon>
        <taxon>Mollusca</taxon>
        <taxon>Bivalvia</taxon>
        <taxon>Autobranchia</taxon>
        <taxon>Pteriomorphia</taxon>
        <taxon>Mytilida</taxon>
        <taxon>Mytiloidea</taxon>
        <taxon>Mytilidae</taxon>
        <taxon>Mytilinae</taxon>
        <taxon>Mytilus</taxon>
    </lineage>
</organism>
<dbReference type="InterPro" id="IPR042635">
    <property type="entry name" value="MEGF10/SREC1/2-like"/>
</dbReference>
<evidence type="ECO:0000256" key="3">
    <source>
        <dbReference type="SAM" id="SignalP"/>
    </source>
</evidence>
<feature type="transmembrane region" description="Helical" evidence="2">
    <location>
        <begin position="560"/>
        <end position="580"/>
    </location>
</feature>
<dbReference type="SUPFAM" id="SSF57184">
    <property type="entry name" value="Growth factor receptor domain"/>
    <property type="match status" value="1"/>
</dbReference>
<protein>
    <submittedName>
        <fullName evidence="4">MEGF10_11</fullName>
    </submittedName>
</protein>
<keyword evidence="5" id="KW-1185">Reference proteome</keyword>
<comment type="caution">
    <text evidence="4">The sequence shown here is derived from an EMBL/GenBank/DDBJ whole genome shotgun (WGS) entry which is preliminary data.</text>
</comment>
<dbReference type="OrthoDB" id="409374at2759"/>
<dbReference type="SUPFAM" id="SSF49785">
    <property type="entry name" value="Galactose-binding domain-like"/>
    <property type="match status" value="4"/>
</dbReference>
<feature type="transmembrane region" description="Helical" evidence="2">
    <location>
        <begin position="459"/>
        <end position="480"/>
    </location>
</feature>
<feature type="transmembrane region" description="Helical" evidence="2">
    <location>
        <begin position="1047"/>
        <end position="1068"/>
    </location>
</feature>
<name>A0A8S3VHI7_MYTED</name>
<dbReference type="PANTHER" id="PTHR24043">
    <property type="entry name" value="SCAVENGER RECEPTOR CLASS F"/>
    <property type="match status" value="1"/>
</dbReference>
<feature type="chain" id="PRO_5035819145" evidence="3">
    <location>
        <begin position="18"/>
        <end position="1083"/>
    </location>
</feature>
<accession>A0A8S3VHI7</accession>
<dbReference type="InterPro" id="IPR009030">
    <property type="entry name" value="Growth_fac_rcpt_cys_sf"/>
</dbReference>
<dbReference type="Gene3D" id="2.60.120.260">
    <property type="entry name" value="Galactose-binding domain-like"/>
    <property type="match status" value="4"/>
</dbReference>
<feature type="signal peptide" evidence="3">
    <location>
        <begin position="1"/>
        <end position="17"/>
    </location>
</feature>
<dbReference type="Gene3D" id="2.170.300.10">
    <property type="entry name" value="Tie2 ligand-binding domain superfamily"/>
    <property type="match status" value="2"/>
</dbReference>
<proteinExistence type="predicted"/>
<gene>
    <name evidence="4" type="ORF">MEDL_67127</name>
</gene>
<sequence>MLLILLTHTAILLRVTAQHNLTPFGTAIQSSTQSSGFPKNAIEPPVSNSFSHEICSHTGINTTTPAWWMFQFSFGIAYITDITIYYRESFAHRMDGFQLYVTNTSTIPPDGYLCYEDPDAGLPDITQTIPCNQLGQYVIYYDTTPDNIYGPIIELCYVAINGCRKGLWGNNCEKVCATYCVDQLCYPGNGSCIFGCNSDYCLNDICNKFTGICTDGCKQKRTGDFCNKYNLAYDSSILINPNSSYPGSLANDGNKISCSKTKGPTVTFQVDLKEESIVTGVHILFGEHNTEVGSHTLYASNTTNSWKTGTILFEEQFLPTRINVSAVLRYLTYVPPVQGISAELEVCEIGILGCPPSHYGTGCNKLCPGNCNGPCDLDTGNCIFGCLNGWIGNKCEQACRDGLYGSNCLQICSPFCLHAPCDHRTGDCIDGCIRGVHGTNCMQVSKNTAESVNDVATRIGIFIGGVLLGILLTVAVCCIIRKTRQSQKKEGKDNVSKKTQSHTVVLLTVSAQHNLTPFGTATQSSNHSIGVPQNAIKPPVSNAYSINSCSHTGIVSKTPAWWMFQFSFGIAFITDITIYYRESYSYRMDGFKLYVSNISTIPPDGYLCYEDPDPGLPNITQTIPCNQLGQYVIYYDTKPDISYGPIIELCYVAIYGCRKGFWGSNCEKVCSEYCIERHCYPGNGSCIFGCNTDYCLNNNCNKFTGICTDGCKERRTGDFCTKYNLAYDSSVLINPNSSYPGSLANDGSKISCSKTKGPTVTFQVDLKEESIVTGVYILFGEHNTKVGSHTLYASNTSNSWKTGTILFEEQFLPTGINVSAVFRYLTYVPPSQGTSAELEVCEIGILGCPPSNYGTVCNKLCPGNCNGPCDLETGKCIFGCLNGWIGNNCEQACQDGKYGKNCLETCSGNCVNPQCNKMTGECIGGCNDGWLDSNCTQKCPFGKFGKNCSEFCHGCISHMCDHVNGICDNSTACKPGYVYDKYCNTTCSDGLYGSYCLQLCSPFCLHVPCDRTTGECIGGCIRGLQGFNCMQVSVNTAECDDEVATRIGIFSGGVLLGILMTVVVCYVIRKKRQLQNKQSNKMV</sequence>
<dbReference type="Proteomes" id="UP000683360">
    <property type="component" value="Unassembled WGS sequence"/>
</dbReference>
<keyword evidence="2" id="KW-0472">Membrane</keyword>
<dbReference type="InterPro" id="IPR008979">
    <property type="entry name" value="Galactose-bd-like_sf"/>
</dbReference>
<evidence type="ECO:0000256" key="1">
    <source>
        <dbReference type="ARBA" id="ARBA00022536"/>
    </source>
</evidence>
<keyword evidence="1" id="KW-0245">EGF-like domain</keyword>
<keyword evidence="3" id="KW-0732">Signal</keyword>
<evidence type="ECO:0000256" key="2">
    <source>
        <dbReference type="SAM" id="Phobius"/>
    </source>
</evidence>
<keyword evidence="2" id="KW-1133">Transmembrane helix</keyword>
<evidence type="ECO:0000313" key="4">
    <source>
        <dbReference type="EMBL" id="CAG2255729.1"/>
    </source>
</evidence>
<dbReference type="PANTHER" id="PTHR24043:SF8">
    <property type="entry name" value="EGF-LIKE DOMAIN-CONTAINING PROTEIN"/>
    <property type="match status" value="1"/>
</dbReference>
<reference evidence="4" key="1">
    <citation type="submission" date="2021-03" db="EMBL/GenBank/DDBJ databases">
        <authorList>
            <person name="Bekaert M."/>
        </authorList>
    </citation>
    <scope>NUCLEOTIDE SEQUENCE</scope>
</reference>
<dbReference type="AlphaFoldDB" id="A0A8S3VHI7"/>
<keyword evidence="2" id="KW-0812">Transmembrane</keyword>